<dbReference type="EMBL" id="LR796301">
    <property type="protein sequence ID" value="CAB4135387.1"/>
    <property type="molecule type" value="Genomic_DNA"/>
</dbReference>
<proteinExistence type="predicted"/>
<gene>
    <name evidence="1" type="ORF">UFOVP291_1</name>
</gene>
<name>A0A6J5LQS9_9CAUD</name>
<accession>A0A6J5LQS9</accession>
<reference evidence="1" key="1">
    <citation type="submission" date="2020-04" db="EMBL/GenBank/DDBJ databases">
        <authorList>
            <person name="Chiriac C."/>
            <person name="Salcher M."/>
            <person name="Ghai R."/>
            <person name="Kavagutti S V."/>
        </authorList>
    </citation>
    <scope>NUCLEOTIDE SEQUENCE</scope>
</reference>
<protein>
    <submittedName>
        <fullName evidence="1">Uncharacterized protein</fullName>
    </submittedName>
</protein>
<feature type="non-terminal residue" evidence="1">
    <location>
        <position position="258"/>
    </location>
</feature>
<organism evidence="1">
    <name type="scientific">uncultured Caudovirales phage</name>
    <dbReference type="NCBI Taxonomy" id="2100421"/>
    <lineage>
        <taxon>Viruses</taxon>
        <taxon>Duplodnaviria</taxon>
        <taxon>Heunggongvirae</taxon>
        <taxon>Uroviricota</taxon>
        <taxon>Caudoviricetes</taxon>
        <taxon>Peduoviridae</taxon>
        <taxon>Maltschvirus</taxon>
        <taxon>Maltschvirus maltsch</taxon>
    </lineage>
</organism>
<sequence>MQPSAQQPGQKIDQELNASLTSTNQTISRLNEIQRDDGKLRTSALDLTELTTIAVPPGGTTGQVLAKTSNVSYATAWTTLSLTQYVEKANNLSDLANVATARANLGLGTMATQSASNYALLDSPALTGNPTSVTPATSDNDTSIATTAFVKAQGLVPVGGTAGQFLTKTTTGVDYATDWTTVNLSVYAVKANNLSDLTSASTARTNLGLGTMAIETASNYALLNAPIFTGDARAVTAALADNDTSIATTAFVQQELAS</sequence>
<evidence type="ECO:0000313" key="1">
    <source>
        <dbReference type="EMBL" id="CAB4135387.1"/>
    </source>
</evidence>